<dbReference type="Proteomes" id="UP001611383">
    <property type="component" value="Chromosome"/>
</dbReference>
<protein>
    <submittedName>
        <fullName evidence="2">DUF4343 domain-containing protein</fullName>
    </submittedName>
</protein>
<reference evidence="2 3" key="1">
    <citation type="submission" date="2019-08" db="EMBL/GenBank/DDBJ databases">
        <title>Archangium and Cystobacter genomes.</title>
        <authorList>
            <person name="Chen I.-C.K."/>
            <person name="Wielgoss S."/>
        </authorList>
    </citation>
    <scope>NUCLEOTIDE SEQUENCE [LARGE SCALE GENOMIC DNA]</scope>
    <source>
        <strain evidence="2 3">Cbm 6</strain>
    </source>
</reference>
<gene>
    <name evidence="2" type="ORF">F0U60_35230</name>
</gene>
<evidence type="ECO:0000313" key="3">
    <source>
        <dbReference type="Proteomes" id="UP001611383"/>
    </source>
</evidence>
<dbReference type="RefSeq" id="WP_395806444.1">
    <property type="nucleotide sequence ID" value="NZ_CP043494.1"/>
</dbReference>
<organism evidence="2 3">
    <name type="scientific">Archangium minus</name>
    <dbReference type="NCBI Taxonomy" id="83450"/>
    <lineage>
        <taxon>Bacteria</taxon>
        <taxon>Pseudomonadati</taxon>
        <taxon>Myxococcota</taxon>
        <taxon>Myxococcia</taxon>
        <taxon>Myxococcales</taxon>
        <taxon>Cystobacterineae</taxon>
        <taxon>Archangiaceae</taxon>
        <taxon>Archangium</taxon>
    </lineage>
</organism>
<proteinExistence type="predicted"/>
<evidence type="ECO:0000259" key="1">
    <source>
        <dbReference type="Pfam" id="PF18299"/>
    </source>
</evidence>
<dbReference type="InterPro" id="IPR041261">
    <property type="entry name" value="R2K_2"/>
</dbReference>
<dbReference type="Pfam" id="PF18299">
    <property type="entry name" value="R2K_2"/>
    <property type="match status" value="1"/>
</dbReference>
<evidence type="ECO:0000313" key="2">
    <source>
        <dbReference type="EMBL" id="WNG48787.1"/>
    </source>
</evidence>
<sequence>MPVLLLSPRFSPDSIALATEASRLSWRVHRLHDRRPSSRLAEEELVFYGESLLADTIGKALGLALLEPSADALPRLPAEFVRRDVRFTTLGAARGELFPRFVKPADEKQFRAAVYNSSEALPGSEVLEDSLPVLTAEPVRWLDEYRCFVLDGQVVTASPYAWMGEKEEHSHAAFELEGARAFAMEVLARGGDFPPAVVLDVGRIEGRGWAVVEMNPAWSSGLYACDPAGVLRVLERASGSRRTLASGDSRWLRLLPDIEG</sequence>
<name>A0ABY9X063_9BACT</name>
<accession>A0ABY9X063</accession>
<dbReference type="EMBL" id="CP043494">
    <property type="protein sequence ID" value="WNG48787.1"/>
    <property type="molecule type" value="Genomic_DNA"/>
</dbReference>
<feature type="domain" description="ATP-grasp" evidence="1">
    <location>
        <begin position="80"/>
        <end position="232"/>
    </location>
</feature>
<keyword evidence="3" id="KW-1185">Reference proteome</keyword>